<dbReference type="EMBL" id="CAJNOH010013056">
    <property type="protein sequence ID" value="CAF1541805.1"/>
    <property type="molecule type" value="Genomic_DNA"/>
</dbReference>
<keyword evidence="4" id="KW-1185">Reference proteome</keyword>
<dbReference type="Gene3D" id="1.10.357.40">
    <property type="entry name" value="YbiA-like"/>
    <property type="match status" value="1"/>
</dbReference>
<dbReference type="Proteomes" id="UP000663870">
    <property type="component" value="Unassembled WGS sequence"/>
</dbReference>
<dbReference type="Proteomes" id="UP000663854">
    <property type="component" value="Unassembled WGS sequence"/>
</dbReference>
<dbReference type="InterPro" id="IPR012816">
    <property type="entry name" value="NADAR"/>
</dbReference>
<organism evidence="3 4">
    <name type="scientific">Rotaria sordida</name>
    <dbReference type="NCBI Taxonomy" id="392033"/>
    <lineage>
        <taxon>Eukaryota</taxon>
        <taxon>Metazoa</taxon>
        <taxon>Spiralia</taxon>
        <taxon>Gnathifera</taxon>
        <taxon>Rotifera</taxon>
        <taxon>Eurotatoria</taxon>
        <taxon>Bdelloidea</taxon>
        <taxon>Philodinida</taxon>
        <taxon>Philodinidae</taxon>
        <taxon>Rotaria</taxon>
    </lineage>
</organism>
<dbReference type="CDD" id="cd15457">
    <property type="entry name" value="NADAR"/>
    <property type="match status" value="1"/>
</dbReference>
<comment type="caution">
    <text evidence="3">The sequence shown here is derived from an EMBL/GenBank/DDBJ whole genome shotgun (WGS) entry which is preliminary data.</text>
</comment>
<feature type="domain" description="NADAR" evidence="1">
    <location>
        <begin position="37"/>
        <end position="184"/>
    </location>
</feature>
<evidence type="ECO:0000259" key="1">
    <source>
        <dbReference type="Pfam" id="PF08719"/>
    </source>
</evidence>
<dbReference type="SUPFAM" id="SSF143990">
    <property type="entry name" value="YbiA-like"/>
    <property type="match status" value="1"/>
</dbReference>
<dbReference type="InterPro" id="IPR037238">
    <property type="entry name" value="YbiA-like_sf"/>
</dbReference>
<evidence type="ECO:0000313" key="4">
    <source>
        <dbReference type="Proteomes" id="UP000663870"/>
    </source>
</evidence>
<dbReference type="AlphaFoldDB" id="A0A816G6H8"/>
<evidence type="ECO:0000313" key="2">
    <source>
        <dbReference type="EMBL" id="CAF1541805.1"/>
    </source>
</evidence>
<reference evidence="3" key="1">
    <citation type="submission" date="2021-02" db="EMBL/GenBank/DDBJ databases">
        <authorList>
            <person name="Nowell W R."/>
        </authorList>
    </citation>
    <scope>NUCLEOTIDE SEQUENCE</scope>
</reference>
<gene>
    <name evidence="3" type="ORF">JXQ802_LOCUS57399</name>
    <name evidence="2" type="ORF">PYM288_LOCUS40801</name>
</gene>
<protein>
    <recommendedName>
        <fullName evidence="1">NADAR domain-containing protein</fullName>
    </recommendedName>
</protein>
<dbReference type="Pfam" id="PF08719">
    <property type="entry name" value="NADAR"/>
    <property type="match status" value="1"/>
</dbReference>
<dbReference type="EMBL" id="CAJNOL010014944">
    <property type="protein sequence ID" value="CAF1669798.1"/>
    <property type="molecule type" value="Genomic_DNA"/>
</dbReference>
<proteinExistence type="predicted"/>
<dbReference type="NCBIfam" id="TIGR02464">
    <property type="entry name" value="ribofla_fusion"/>
    <property type="match status" value="1"/>
</dbReference>
<accession>A0A816G6H8</accession>
<evidence type="ECO:0000313" key="3">
    <source>
        <dbReference type="EMBL" id="CAF1669798.1"/>
    </source>
</evidence>
<sequence>MASNDLPKSSLSLTEIELINRVHSHFQRNEPDKFHFFYSTASPFSNFHPCTITENDLTFHCSEQYMMYHKAKLFNDNNIAQKILGAGTPDKCKALGRSVENFDQQTWHENRTRIVSNGLYLKFTQNEQLKQALLKYHDSLFVEAAANDCIWGVGLRENDQLIKKRSNWRGFNLLGYILTDIAHRIYDEDKKH</sequence>
<name>A0A816G6H8_9BILA</name>